<sequence>MDSKHKPARQDSRSEATRQAIVEAAESLFAQEGIDAVSLRRIGAQIGAGNTAVVAYHFGDKASLITAILHHRLPEFEARRAQLLAGLDADTADLLAVLRALWLPVFEQRDARGKHSYAAFLASLGRSQWGWLWSGAEPIVPVTLQLGRMLEARVPEAARPLFSERTMACTALITTMLDTLDRDEGVSARREQALFEDALRMAAAALAAPGE</sequence>
<proteinExistence type="predicted"/>
<name>A0A4Z0M0H1_9GAMM</name>
<feature type="domain" description="HTH tetR-type" evidence="5">
    <location>
        <begin position="15"/>
        <end position="76"/>
    </location>
</feature>
<dbReference type="EMBL" id="SRLE01000008">
    <property type="protein sequence ID" value="TGD73019.1"/>
    <property type="molecule type" value="Genomic_DNA"/>
</dbReference>
<feature type="DNA-binding region" description="H-T-H motif" evidence="4">
    <location>
        <begin position="39"/>
        <end position="58"/>
    </location>
</feature>
<dbReference type="InterPro" id="IPR001647">
    <property type="entry name" value="HTH_TetR"/>
</dbReference>
<keyword evidence="3" id="KW-0804">Transcription</keyword>
<keyword evidence="2 4" id="KW-0238">DNA-binding</keyword>
<comment type="caution">
    <text evidence="6">The sequence shown here is derived from an EMBL/GenBank/DDBJ whole genome shotgun (WGS) entry which is preliminary data.</text>
</comment>
<reference evidence="6 7" key="1">
    <citation type="submission" date="2019-04" db="EMBL/GenBank/DDBJ databases">
        <title>Taxonomy of novel Haliea sp. from mangrove soil of West Coast of India.</title>
        <authorList>
            <person name="Verma A."/>
            <person name="Kumar P."/>
            <person name="Krishnamurthi S."/>
        </authorList>
    </citation>
    <scope>NUCLEOTIDE SEQUENCE [LARGE SCALE GENOMIC DNA]</scope>
    <source>
        <strain evidence="6 7">SAOS-164</strain>
    </source>
</reference>
<dbReference type="PROSITE" id="PS50977">
    <property type="entry name" value="HTH_TETR_2"/>
    <property type="match status" value="1"/>
</dbReference>
<dbReference type="AlphaFoldDB" id="A0A4Z0M0H1"/>
<protein>
    <submittedName>
        <fullName evidence="6">TetR/AcrR family transcriptional regulator</fullName>
    </submittedName>
</protein>
<evidence type="ECO:0000259" key="5">
    <source>
        <dbReference type="PROSITE" id="PS50977"/>
    </source>
</evidence>
<dbReference type="InterPro" id="IPR050109">
    <property type="entry name" value="HTH-type_TetR-like_transc_reg"/>
</dbReference>
<dbReference type="OrthoDB" id="2356263at2"/>
<keyword evidence="7" id="KW-1185">Reference proteome</keyword>
<dbReference type="GO" id="GO:0000976">
    <property type="term" value="F:transcription cis-regulatory region binding"/>
    <property type="evidence" value="ECO:0007669"/>
    <property type="project" value="TreeGrafter"/>
</dbReference>
<organism evidence="6 7">
    <name type="scientific">Mangrovimicrobium sediminis</name>
    <dbReference type="NCBI Taxonomy" id="2562682"/>
    <lineage>
        <taxon>Bacteria</taxon>
        <taxon>Pseudomonadati</taxon>
        <taxon>Pseudomonadota</taxon>
        <taxon>Gammaproteobacteria</taxon>
        <taxon>Cellvibrionales</taxon>
        <taxon>Halieaceae</taxon>
        <taxon>Mangrovimicrobium</taxon>
    </lineage>
</organism>
<dbReference type="RefSeq" id="WP_135444231.1">
    <property type="nucleotide sequence ID" value="NZ_SRLE01000008.1"/>
</dbReference>
<evidence type="ECO:0000256" key="1">
    <source>
        <dbReference type="ARBA" id="ARBA00023015"/>
    </source>
</evidence>
<keyword evidence="1" id="KW-0805">Transcription regulation</keyword>
<dbReference type="Pfam" id="PF00440">
    <property type="entry name" value="TetR_N"/>
    <property type="match status" value="1"/>
</dbReference>
<dbReference type="PANTHER" id="PTHR30055">
    <property type="entry name" value="HTH-TYPE TRANSCRIPTIONAL REGULATOR RUTR"/>
    <property type="match status" value="1"/>
</dbReference>
<evidence type="ECO:0000256" key="3">
    <source>
        <dbReference type="ARBA" id="ARBA00023163"/>
    </source>
</evidence>
<evidence type="ECO:0000313" key="7">
    <source>
        <dbReference type="Proteomes" id="UP000298050"/>
    </source>
</evidence>
<dbReference type="Proteomes" id="UP000298050">
    <property type="component" value="Unassembled WGS sequence"/>
</dbReference>
<gene>
    <name evidence="6" type="ORF">E4634_12090</name>
</gene>
<evidence type="ECO:0000256" key="4">
    <source>
        <dbReference type="PROSITE-ProRule" id="PRU00335"/>
    </source>
</evidence>
<evidence type="ECO:0000313" key="6">
    <source>
        <dbReference type="EMBL" id="TGD73019.1"/>
    </source>
</evidence>
<dbReference type="PANTHER" id="PTHR30055:SF234">
    <property type="entry name" value="HTH-TYPE TRANSCRIPTIONAL REGULATOR BETI"/>
    <property type="match status" value="1"/>
</dbReference>
<dbReference type="InterPro" id="IPR009057">
    <property type="entry name" value="Homeodomain-like_sf"/>
</dbReference>
<dbReference type="SUPFAM" id="SSF46689">
    <property type="entry name" value="Homeodomain-like"/>
    <property type="match status" value="1"/>
</dbReference>
<accession>A0A4Z0M0H1</accession>
<dbReference type="GO" id="GO:0003700">
    <property type="term" value="F:DNA-binding transcription factor activity"/>
    <property type="evidence" value="ECO:0007669"/>
    <property type="project" value="TreeGrafter"/>
</dbReference>
<dbReference type="Gene3D" id="1.10.357.10">
    <property type="entry name" value="Tetracycline Repressor, domain 2"/>
    <property type="match status" value="1"/>
</dbReference>
<evidence type="ECO:0000256" key="2">
    <source>
        <dbReference type="ARBA" id="ARBA00023125"/>
    </source>
</evidence>